<feature type="compositionally biased region" description="Basic and acidic residues" evidence="1">
    <location>
        <begin position="95"/>
        <end position="107"/>
    </location>
</feature>
<dbReference type="RefSeq" id="XP_016762802.1">
    <property type="nucleotide sequence ID" value="XM_016904846.1"/>
</dbReference>
<gene>
    <name evidence="2" type="ORF">SEPMUDRAFT_148317</name>
</gene>
<accession>M3C326</accession>
<feature type="region of interest" description="Disordered" evidence="1">
    <location>
        <begin position="217"/>
        <end position="340"/>
    </location>
</feature>
<dbReference type="GeneID" id="27901983"/>
<feature type="compositionally biased region" description="Basic and acidic residues" evidence="1">
    <location>
        <begin position="250"/>
        <end position="266"/>
    </location>
</feature>
<dbReference type="AlphaFoldDB" id="M3C326"/>
<evidence type="ECO:0000313" key="3">
    <source>
        <dbReference type="Proteomes" id="UP000016931"/>
    </source>
</evidence>
<dbReference type="PROSITE" id="PS51257">
    <property type="entry name" value="PROKAR_LIPOPROTEIN"/>
    <property type="match status" value="1"/>
</dbReference>
<dbReference type="Proteomes" id="UP000016931">
    <property type="component" value="Unassembled WGS sequence"/>
</dbReference>
<feature type="region of interest" description="Disordered" evidence="1">
    <location>
        <begin position="845"/>
        <end position="870"/>
    </location>
</feature>
<dbReference type="OMA" id="CICTEIH"/>
<feature type="compositionally biased region" description="Polar residues" evidence="1">
    <location>
        <begin position="165"/>
        <end position="180"/>
    </location>
</feature>
<reference evidence="2 3" key="1">
    <citation type="journal article" date="2012" name="PLoS Pathog.">
        <title>Diverse lifestyles and strategies of plant pathogenesis encoded in the genomes of eighteen Dothideomycetes fungi.</title>
        <authorList>
            <person name="Ohm R.A."/>
            <person name="Feau N."/>
            <person name="Henrissat B."/>
            <person name="Schoch C.L."/>
            <person name="Horwitz B.A."/>
            <person name="Barry K.W."/>
            <person name="Condon B.J."/>
            <person name="Copeland A.C."/>
            <person name="Dhillon B."/>
            <person name="Glaser F."/>
            <person name="Hesse C.N."/>
            <person name="Kosti I."/>
            <person name="LaButti K."/>
            <person name="Lindquist E.A."/>
            <person name="Lucas S."/>
            <person name="Salamov A.A."/>
            <person name="Bradshaw R.E."/>
            <person name="Ciuffetti L."/>
            <person name="Hamelin R.C."/>
            <person name="Kema G.H.J."/>
            <person name="Lawrence C."/>
            <person name="Scott J.A."/>
            <person name="Spatafora J.W."/>
            <person name="Turgeon B.G."/>
            <person name="de Wit P.J.G.M."/>
            <person name="Zhong S."/>
            <person name="Goodwin S.B."/>
            <person name="Grigoriev I.V."/>
        </authorList>
    </citation>
    <scope>NUCLEOTIDE SEQUENCE [LARGE SCALE GENOMIC DNA]</scope>
    <source>
        <strain evidence="2 3">SO2202</strain>
    </source>
</reference>
<feature type="region of interest" description="Disordered" evidence="1">
    <location>
        <begin position="80"/>
        <end position="107"/>
    </location>
</feature>
<sequence length="940" mass="102513">MRLHHAGTVLSYTSCACTQTCNSSTTGSKHNDLVSMATKENLPPRTEGYLPRDDDKSTPPGNVPATLGIRHWQRAGYTSPPFGLLSPNSKPSLARQRDHSACRRTDSPLKVRKTRENLKQSSIYGDVPPPCMHVPMLDPGDTVLPPTLSFTSATTIDSKCDCTVGSSHDTGTELTGSTLHPASPHKADQLPLPLSPPPQILGMPLRHKSVSRRMLSRVKEGISHRSRSSHATKSPDAESLIKRRLSGKQKIIDDEQRRMRSFEISRHSSIGSEADAAGDASGSQRSFTDSSITTDDLMATGVTLTPPSAIRKGSGQRSMHLLSPTPGKQSPYGGPTPKASARESLVFQPRNQPMLQACLPYIDMKVSLEREAVDVGVSKDIWIAVEAVVRSRIVQASARNESPTVLNRHSIDAVVVVCRDTLAKAAGLVQQCVVELCCRLDVADDRLALLVTTSRQIDTSTISCICTEIHSLQAPKTSALLERLGLAASKSRNSLPDVDEEYPIQLALKSIATQANSQEPVHAFVLSDRPAHVAQAIEQSMNWPAHLMKIGLCAPERLVPPDRSHHSWLLEIRGEGDICTTTLDNLFRDIRHGYCVGGIPSLRLCYKAMDRSRIVEVVGEKATKDLRLGQRCSLFVKVCIPKIDAVVTTKTESDQDSLLAELESIVGTLESNFLHVEARYRHTVLPTDNVVTVRHICSIRRPKTDSRWSLITSAVAGLSSEHVNIQLARFLALHYAPSKALQAIIRWNLDGPHAVQQLCTALRAQVASTTRSEAEPGCAAPSPAVIVTDTTQLATSASPIPHHVTRTTSAATLSPVQVQRGNELPHSASTSAMIATRIISAPKGTTAISTYGPRTDDSREGTPSDSQDTAHQLWQHLRRDSLSTKQILALSTEKMEEIEDEELKTLHDQALANKRSVGAETLNAWKWEEDNIQSRAAPWL</sequence>
<dbReference type="eggNOG" id="ENOG502SVE0">
    <property type="taxonomic scope" value="Eukaryota"/>
</dbReference>
<feature type="region of interest" description="Disordered" evidence="1">
    <location>
        <begin position="165"/>
        <end position="186"/>
    </location>
</feature>
<evidence type="ECO:0000256" key="1">
    <source>
        <dbReference type="SAM" id="MobiDB-lite"/>
    </source>
</evidence>
<evidence type="ECO:0000313" key="2">
    <source>
        <dbReference type="EMBL" id="EMF14681.1"/>
    </source>
</evidence>
<protein>
    <submittedName>
        <fullName evidence="2">Uncharacterized protein</fullName>
    </submittedName>
</protein>
<feature type="compositionally biased region" description="Polar residues" evidence="1">
    <location>
        <begin position="284"/>
        <end position="294"/>
    </location>
</feature>
<dbReference type="OrthoDB" id="5596422at2759"/>
<keyword evidence="3" id="KW-1185">Reference proteome</keyword>
<feature type="region of interest" description="Disordered" evidence="1">
    <location>
        <begin position="23"/>
        <end position="62"/>
    </location>
</feature>
<dbReference type="EMBL" id="KB456262">
    <property type="protein sequence ID" value="EMF14681.1"/>
    <property type="molecule type" value="Genomic_DNA"/>
</dbReference>
<dbReference type="HOGENOM" id="CLU_308818_0_0_1"/>
<proteinExistence type="predicted"/>
<feature type="compositionally biased region" description="Low complexity" evidence="1">
    <location>
        <begin position="268"/>
        <end position="283"/>
    </location>
</feature>
<name>M3C326_SPHMS</name>
<organism evidence="2 3">
    <name type="scientific">Sphaerulina musiva (strain SO2202)</name>
    <name type="common">Poplar stem canker fungus</name>
    <name type="synonym">Septoria musiva</name>
    <dbReference type="NCBI Taxonomy" id="692275"/>
    <lineage>
        <taxon>Eukaryota</taxon>
        <taxon>Fungi</taxon>
        <taxon>Dikarya</taxon>
        <taxon>Ascomycota</taxon>
        <taxon>Pezizomycotina</taxon>
        <taxon>Dothideomycetes</taxon>
        <taxon>Dothideomycetidae</taxon>
        <taxon>Mycosphaerellales</taxon>
        <taxon>Mycosphaerellaceae</taxon>
        <taxon>Sphaerulina</taxon>
    </lineage>
</organism>